<gene>
    <name evidence="1" type="ORF">OLMES_1647</name>
</gene>
<protein>
    <submittedName>
        <fullName evidence="1">Uncharacterized protein</fullName>
    </submittedName>
</protein>
<dbReference type="SUPFAM" id="SSF56935">
    <property type="entry name" value="Porins"/>
    <property type="match status" value="1"/>
</dbReference>
<dbReference type="KEGG" id="ome:OLMES_1647"/>
<keyword evidence="2" id="KW-1185">Reference proteome</keyword>
<evidence type="ECO:0000313" key="2">
    <source>
        <dbReference type="Proteomes" id="UP000196027"/>
    </source>
</evidence>
<sequence>MSQFDAQILVAAFELSYNDWTLGLRKSNMQVDVLLQNEVLRRGSSILEQTASSLSILPAENADIEGSNLSLRYDDGALLILGEMSYFDLEGLFVDTDSFYLTTGYRFGQWLPHITYARLNSTDDDIRRAPRIETIKNNLPAGSADQIAVATVQSLAPILWNQESTSYAIGVNYFFSPQVVGKLEAKMVTDRNGTISQFQNANTSGASAPVIPDDNRILIYGLSVDVVF</sequence>
<dbReference type="RefSeq" id="WP_087460795.1">
    <property type="nucleotide sequence ID" value="NZ_CP021425.1"/>
</dbReference>
<reference evidence="1 2" key="1">
    <citation type="submission" date="2017-05" db="EMBL/GenBank/DDBJ databases">
        <title>Genomic insights into alkan degradation activity of Oleiphilus messinensis.</title>
        <authorList>
            <person name="Kozyavkin S.A."/>
            <person name="Slesarev A.I."/>
            <person name="Golyshin P.N."/>
            <person name="Korzhenkov A."/>
            <person name="Golyshina O.N."/>
            <person name="Toshchakov S.V."/>
        </authorList>
    </citation>
    <scope>NUCLEOTIDE SEQUENCE [LARGE SCALE GENOMIC DNA]</scope>
    <source>
        <strain evidence="1 2">ME102</strain>
    </source>
</reference>
<dbReference type="InterPro" id="IPR023614">
    <property type="entry name" value="Porin_dom_sf"/>
</dbReference>
<dbReference type="AlphaFoldDB" id="A0A1Y0I5H1"/>
<dbReference type="Proteomes" id="UP000196027">
    <property type="component" value="Chromosome"/>
</dbReference>
<proteinExistence type="predicted"/>
<dbReference type="EMBL" id="CP021425">
    <property type="protein sequence ID" value="ARU55722.1"/>
    <property type="molecule type" value="Genomic_DNA"/>
</dbReference>
<evidence type="ECO:0000313" key="1">
    <source>
        <dbReference type="EMBL" id="ARU55722.1"/>
    </source>
</evidence>
<name>A0A1Y0I5H1_9GAMM</name>
<accession>A0A1Y0I5H1</accession>
<dbReference type="OrthoDB" id="197869at2"/>
<dbReference type="Gene3D" id="2.40.160.10">
    <property type="entry name" value="Porin"/>
    <property type="match status" value="1"/>
</dbReference>
<organism evidence="1 2">
    <name type="scientific">Oleiphilus messinensis</name>
    <dbReference type="NCBI Taxonomy" id="141451"/>
    <lineage>
        <taxon>Bacteria</taxon>
        <taxon>Pseudomonadati</taxon>
        <taxon>Pseudomonadota</taxon>
        <taxon>Gammaproteobacteria</taxon>
        <taxon>Oceanospirillales</taxon>
        <taxon>Oleiphilaceae</taxon>
        <taxon>Oleiphilus</taxon>
    </lineage>
</organism>